<accession>A0A926HZS7</accession>
<comment type="caution">
    <text evidence="2">The sequence shown here is derived from an EMBL/GenBank/DDBJ whole genome shotgun (WGS) entry which is preliminary data.</text>
</comment>
<dbReference type="Proteomes" id="UP000611762">
    <property type="component" value="Unassembled WGS sequence"/>
</dbReference>
<dbReference type="RefSeq" id="WP_177677239.1">
    <property type="nucleotide sequence ID" value="NZ_JACRSU010000003.1"/>
</dbReference>
<dbReference type="PANTHER" id="PTHR40099">
    <property type="entry name" value="ACETOLACTATE SYNTHASE, SMALL SUBUNIT"/>
    <property type="match status" value="1"/>
</dbReference>
<evidence type="ECO:0000313" key="3">
    <source>
        <dbReference type="Proteomes" id="UP000611762"/>
    </source>
</evidence>
<evidence type="ECO:0000313" key="2">
    <source>
        <dbReference type="EMBL" id="MBC8541176.1"/>
    </source>
</evidence>
<reference evidence="2" key="1">
    <citation type="submission" date="2020-08" db="EMBL/GenBank/DDBJ databases">
        <title>Genome public.</title>
        <authorList>
            <person name="Liu C."/>
            <person name="Sun Q."/>
        </authorList>
    </citation>
    <scope>NUCLEOTIDE SEQUENCE</scope>
    <source>
        <strain evidence="2">H8</strain>
    </source>
</reference>
<feature type="domain" description="ACT" evidence="1">
    <location>
        <begin position="5"/>
        <end position="74"/>
    </location>
</feature>
<dbReference type="InterPro" id="IPR045865">
    <property type="entry name" value="ACT-like_dom_sf"/>
</dbReference>
<dbReference type="InterPro" id="IPR002912">
    <property type="entry name" value="ACT_dom"/>
</dbReference>
<sequence length="143" mass="15945">MTISQLSIFVENRPGTLYEITDTLGHAGVDIRAMSIADTKDFGIMRLIVNDIEKAKKALEDNGYVVSETPVIAAAVFDRPGALTDIMKLLANNGINIEYMYAFITISKQHAYTVIRVEDNDRAEEILKQNGIKLVTKQDIEKL</sequence>
<dbReference type="AlphaFoldDB" id="A0A926HZS7"/>
<dbReference type="PROSITE" id="PS51671">
    <property type="entry name" value="ACT"/>
    <property type="match status" value="1"/>
</dbReference>
<dbReference type="SUPFAM" id="SSF55021">
    <property type="entry name" value="ACT-like"/>
    <property type="match status" value="2"/>
</dbReference>
<dbReference type="Pfam" id="PF19571">
    <property type="entry name" value="ACT_8"/>
    <property type="match status" value="1"/>
</dbReference>
<dbReference type="EMBL" id="JACRSU010000003">
    <property type="protein sequence ID" value="MBC8541176.1"/>
    <property type="molecule type" value="Genomic_DNA"/>
</dbReference>
<dbReference type="PANTHER" id="PTHR40099:SF1">
    <property type="entry name" value="ACETOLACTATE SYNTHASE, SMALL SUBUNIT"/>
    <property type="match status" value="1"/>
</dbReference>
<dbReference type="CDD" id="cd04882">
    <property type="entry name" value="ACT_Bt0572_2"/>
    <property type="match status" value="1"/>
</dbReference>
<name>A0A926HZS7_9FIRM</name>
<organism evidence="2 3">
    <name type="scientific">Congzhengia minquanensis</name>
    <dbReference type="NCBI Taxonomy" id="2763657"/>
    <lineage>
        <taxon>Bacteria</taxon>
        <taxon>Bacillati</taxon>
        <taxon>Bacillota</taxon>
        <taxon>Clostridia</taxon>
        <taxon>Eubacteriales</taxon>
        <taxon>Oscillospiraceae</taxon>
        <taxon>Congzhengia</taxon>
    </lineage>
</organism>
<proteinExistence type="predicted"/>
<dbReference type="InterPro" id="IPR045739">
    <property type="entry name" value="ACT_dom_pair"/>
</dbReference>
<protein>
    <submittedName>
        <fullName evidence="2">ACT domain-containing protein</fullName>
    </submittedName>
</protein>
<dbReference type="CDD" id="cd04908">
    <property type="entry name" value="ACT_Bt0572_1"/>
    <property type="match status" value="1"/>
</dbReference>
<keyword evidence="3" id="KW-1185">Reference proteome</keyword>
<gene>
    <name evidence="2" type="ORF">H8698_09340</name>
</gene>
<dbReference type="Gene3D" id="3.30.2130.10">
    <property type="entry name" value="VC0802-like"/>
    <property type="match status" value="1"/>
</dbReference>
<evidence type="ECO:0000259" key="1">
    <source>
        <dbReference type="PROSITE" id="PS51671"/>
    </source>
</evidence>